<evidence type="ECO:0000256" key="3">
    <source>
        <dbReference type="ARBA" id="ARBA00022475"/>
    </source>
</evidence>
<protein>
    <submittedName>
        <fullName evidence="12">ABC-type antimicrobial peptide transport system, ATPase component</fullName>
    </submittedName>
</protein>
<evidence type="ECO:0000256" key="6">
    <source>
        <dbReference type="ARBA" id="ARBA00022840"/>
    </source>
</evidence>
<dbReference type="Proteomes" id="UP000002026">
    <property type="component" value="Chromosome"/>
</dbReference>
<evidence type="ECO:0000256" key="7">
    <source>
        <dbReference type="ARBA" id="ARBA00022989"/>
    </source>
</evidence>
<dbReference type="GO" id="GO:0016887">
    <property type="term" value="F:ATP hydrolysis activity"/>
    <property type="evidence" value="ECO:0007669"/>
    <property type="project" value="InterPro"/>
</dbReference>
<dbReference type="Pfam" id="PF00005">
    <property type="entry name" value="ABC_tran"/>
    <property type="match status" value="1"/>
</dbReference>
<dbReference type="SMART" id="SM00382">
    <property type="entry name" value="AAA"/>
    <property type="match status" value="1"/>
</dbReference>
<dbReference type="EMBL" id="CP001684">
    <property type="protein sequence ID" value="ACV23730.1"/>
    <property type="molecule type" value="Genomic_DNA"/>
</dbReference>
<sequence length="888" mass="96972">MLELKNIKKDYVSGDTTVQALKGVSLQFRDSEFVAILGQSGCGKTTLLNIIGGLDQYTSGDLVINGTSTKKYMDRDWDSYRNHSVGFVFQSYNLIPHQTVLANVELALTLSGVSRGERKKRAEQALIDVGLGEQMHKRPNQLSGGQMQRVAIARALVNDPSIVLADEPTGALDTETSVQVMDILRQVAKDRLVIMVTHNPELAEEYADRIVVLRDGVIQSDTDPYEISEEDRRRIEDNAQFGSGRTSMSMLTAFSLSVNNLLTKKGRTILTAFAGSIGIIGIALILSLSSGAQNYINEQEEAAMGQYPITIQETSMNLASLIVGMSGGSNSEEVQHEEGVVPSFNFVTDMVTSIVNDADTNDMESIKSWLESNPDDIQDYVTDIQYSYKTPINIYAADTEDGLVQVNPATVMDSLGISTAGSTQSAMLSSMSAVGGGYDVWLEMLDNPESFERDFTLVEGSMPEAWNEVVIVLDEYGSISDYTLYSLGLLDQAELKDLMTDAIAGKKVKEFEQTTYTYDELMALEFKLLPQTAYYEKGDDDTWVDRSDDDDFVIEQLEDAEVIKVVGIVQATEDSSSNAAQTGGILYRRDLMEHAIQLVEDSEIVQEQKANANNDVFTGYAFPDDDEDELTMESIDEMIAEMPSAQGDQVRDYIDQLRDAGMTDDEIVDAFQKQMAANTADASYEGNLEKLGVSDVDSPFAISIYPRDFNSKEVVDQIIADYNDRMEASGEDDQVIHYTDIVGTLMSSVTSIVNSITYILIAFVAISLVVSSIMIGIITYISVLERTKEIGILRSIGASKKDISRVFNAETFIIGLLAGLLGVGLTVLLDIPVNIIIEHVSGVKDMAAVPAGAGAALVAISVLLTLIGGIIPSRMAAKKDPVTALRTE</sequence>
<evidence type="ECO:0000256" key="1">
    <source>
        <dbReference type="ARBA" id="ARBA00004429"/>
    </source>
</evidence>
<evidence type="ECO:0000256" key="10">
    <source>
        <dbReference type="SAM" id="Phobius"/>
    </source>
</evidence>
<dbReference type="PROSITE" id="PS00211">
    <property type="entry name" value="ABC_TRANSPORTER_1"/>
    <property type="match status" value="1"/>
</dbReference>
<dbReference type="SUPFAM" id="SSF52540">
    <property type="entry name" value="P-loop containing nucleoside triphosphate hydrolases"/>
    <property type="match status" value="1"/>
</dbReference>
<dbReference type="KEGG" id="shi:Shel_27320"/>
<evidence type="ECO:0000259" key="11">
    <source>
        <dbReference type="PROSITE" id="PS50893"/>
    </source>
</evidence>
<keyword evidence="7 10" id="KW-1133">Transmembrane helix</keyword>
<evidence type="ECO:0000313" key="13">
    <source>
        <dbReference type="Proteomes" id="UP000002026"/>
    </source>
</evidence>
<dbReference type="GO" id="GO:0005886">
    <property type="term" value="C:plasma membrane"/>
    <property type="evidence" value="ECO:0007669"/>
    <property type="project" value="UniProtKB-SubCell"/>
</dbReference>
<dbReference type="Gene3D" id="3.40.50.300">
    <property type="entry name" value="P-loop containing nucleotide triphosphate hydrolases"/>
    <property type="match status" value="1"/>
</dbReference>
<dbReference type="InterPro" id="IPR027417">
    <property type="entry name" value="P-loop_NTPase"/>
</dbReference>
<dbReference type="Pfam" id="PF02687">
    <property type="entry name" value="FtsX"/>
    <property type="match status" value="1"/>
</dbReference>
<dbReference type="PANTHER" id="PTHR42798:SF6">
    <property type="entry name" value="CELL DIVISION ATP-BINDING PROTEIN FTSE"/>
    <property type="match status" value="1"/>
</dbReference>
<dbReference type="eggNOG" id="COG1136">
    <property type="taxonomic scope" value="Bacteria"/>
</dbReference>
<dbReference type="RefSeq" id="WP_012799826.1">
    <property type="nucleotide sequence ID" value="NC_013165.1"/>
</dbReference>
<organism evidence="12 13">
    <name type="scientific">Slackia heliotrinireducens (strain ATCC 29202 / DSM 20476 / NCTC 11029 / RHS 1)</name>
    <name type="common">Peptococcus heliotrinreducens</name>
    <dbReference type="NCBI Taxonomy" id="471855"/>
    <lineage>
        <taxon>Bacteria</taxon>
        <taxon>Bacillati</taxon>
        <taxon>Actinomycetota</taxon>
        <taxon>Coriobacteriia</taxon>
        <taxon>Eggerthellales</taxon>
        <taxon>Eggerthellaceae</taxon>
        <taxon>Slackia</taxon>
    </lineage>
</organism>
<dbReference type="InterPro" id="IPR003593">
    <property type="entry name" value="AAA+_ATPase"/>
</dbReference>
<evidence type="ECO:0000256" key="8">
    <source>
        <dbReference type="ARBA" id="ARBA00023136"/>
    </source>
</evidence>
<dbReference type="AlphaFoldDB" id="C7N3K7"/>
<keyword evidence="4 10" id="KW-0812">Transmembrane</keyword>
<evidence type="ECO:0000256" key="9">
    <source>
        <dbReference type="ARBA" id="ARBA00038388"/>
    </source>
</evidence>
<feature type="domain" description="ABC transporter" evidence="11">
    <location>
        <begin position="2"/>
        <end position="240"/>
    </location>
</feature>
<dbReference type="InterPro" id="IPR003439">
    <property type="entry name" value="ABC_transporter-like_ATP-bd"/>
</dbReference>
<comment type="similarity">
    <text evidence="9">Belongs to the ABC transporter superfamily. Macrolide exporter (TC 3.A.1.122) family.</text>
</comment>
<dbReference type="PROSITE" id="PS50893">
    <property type="entry name" value="ABC_TRANSPORTER_2"/>
    <property type="match status" value="1"/>
</dbReference>
<feature type="transmembrane region" description="Helical" evidence="10">
    <location>
        <begin position="849"/>
        <end position="871"/>
    </location>
</feature>
<feature type="transmembrane region" description="Helical" evidence="10">
    <location>
        <begin position="805"/>
        <end position="829"/>
    </location>
</feature>
<reference evidence="12 13" key="1">
    <citation type="journal article" date="2009" name="Stand. Genomic Sci.">
        <title>Complete genome sequence of Slackia heliotrinireducens type strain (RHS 1).</title>
        <authorList>
            <person name="Pukall R."/>
            <person name="Lapidus A."/>
            <person name="Nolan M."/>
            <person name="Copeland A."/>
            <person name="Glavina Del Rio T."/>
            <person name="Lucas S."/>
            <person name="Chen F."/>
            <person name="Tice H."/>
            <person name="Cheng J.F."/>
            <person name="Chertkov O."/>
            <person name="Bruce D."/>
            <person name="Goodwin L."/>
            <person name="Kuske C."/>
            <person name="Brettin T."/>
            <person name="Detter J.C."/>
            <person name="Han C."/>
            <person name="Pitluck S."/>
            <person name="Pati A."/>
            <person name="Mavrommatis K."/>
            <person name="Ivanova N."/>
            <person name="Ovchinnikova G."/>
            <person name="Chen A."/>
            <person name="Palaniappan K."/>
            <person name="Schneider S."/>
            <person name="Rohde M."/>
            <person name="Chain P."/>
            <person name="D'haeseleer P."/>
            <person name="Goker M."/>
            <person name="Bristow J."/>
            <person name="Eisen J.A."/>
            <person name="Markowitz V."/>
            <person name="Kyrpides N.C."/>
            <person name="Klenk H.P."/>
            <person name="Hugenholtz P."/>
        </authorList>
    </citation>
    <scope>NUCLEOTIDE SEQUENCE [LARGE SCALE GENOMIC DNA]</scope>
    <source>
        <strain evidence="13">ATCC 29202 / DSM 20476 / NCTC 11029 / RHS 1</strain>
    </source>
</reference>
<accession>C7N3K7</accession>
<evidence type="ECO:0000256" key="2">
    <source>
        <dbReference type="ARBA" id="ARBA00022448"/>
    </source>
</evidence>
<keyword evidence="6" id="KW-0067">ATP-binding</keyword>
<dbReference type="CDD" id="cd03255">
    <property type="entry name" value="ABC_MJ0796_LolCDE_FtsE"/>
    <property type="match status" value="1"/>
</dbReference>
<evidence type="ECO:0000256" key="5">
    <source>
        <dbReference type="ARBA" id="ARBA00022741"/>
    </source>
</evidence>
<dbReference type="eggNOG" id="COG0577">
    <property type="taxonomic scope" value="Bacteria"/>
</dbReference>
<evidence type="ECO:0000313" key="12">
    <source>
        <dbReference type="EMBL" id="ACV23730.1"/>
    </source>
</evidence>
<gene>
    <name evidence="12" type="ordered locus">Shel_27320</name>
</gene>
<dbReference type="HOGENOM" id="CLU_000604_9_0_11"/>
<dbReference type="InterPro" id="IPR017871">
    <property type="entry name" value="ABC_transporter-like_CS"/>
</dbReference>
<dbReference type="FunFam" id="3.40.50.300:FF:000032">
    <property type="entry name" value="Export ABC transporter ATP-binding protein"/>
    <property type="match status" value="1"/>
</dbReference>
<keyword evidence="8 10" id="KW-0472">Membrane</keyword>
<dbReference type="GO" id="GO:0005524">
    <property type="term" value="F:ATP binding"/>
    <property type="evidence" value="ECO:0007669"/>
    <property type="project" value="UniProtKB-KW"/>
</dbReference>
<dbReference type="STRING" id="471855.Shel_27320"/>
<keyword evidence="13" id="KW-1185">Reference proteome</keyword>
<evidence type="ECO:0000256" key="4">
    <source>
        <dbReference type="ARBA" id="ARBA00022692"/>
    </source>
</evidence>
<dbReference type="GO" id="GO:0022857">
    <property type="term" value="F:transmembrane transporter activity"/>
    <property type="evidence" value="ECO:0007669"/>
    <property type="project" value="UniProtKB-ARBA"/>
</dbReference>
<keyword evidence="3" id="KW-1003">Cell membrane</keyword>
<comment type="subcellular location">
    <subcellularLocation>
        <location evidence="1">Cell inner membrane</location>
        <topology evidence="1">Multi-pass membrane protein</topology>
    </subcellularLocation>
</comment>
<proteinExistence type="inferred from homology"/>
<dbReference type="GO" id="GO:0098796">
    <property type="term" value="C:membrane protein complex"/>
    <property type="evidence" value="ECO:0007669"/>
    <property type="project" value="UniProtKB-ARBA"/>
</dbReference>
<dbReference type="PANTHER" id="PTHR42798">
    <property type="entry name" value="LIPOPROTEIN-RELEASING SYSTEM ATP-BINDING PROTEIN LOLD"/>
    <property type="match status" value="1"/>
</dbReference>
<dbReference type="InterPro" id="IPR003838">
    <property type="entry name" value="ABC3_permease_C"/>
</dbReference>
<name>C7N3K7_SLAHD</name>
<feature type="transmembrane region" description="Helical" evidence="10">
    <location>
        <begin position="756"/>
        <end position="784"/>
    </location>
</feature>
<keyword evidence="5" id="KW-0547">Nucleotide-binding</keyword>
<dbReference type="InterPro" id="IPR017911">
    <property type="entry name" value="MacB-like_ATP-bd"/>
</dbReference>
<keyword evidence="2" id="KW-0813">Transport</keyword>